<comment type="caution">
    <text evidence="10">The sequence shown here is derived from an EMBL/GenBank/DDBJ whole genome shotgun (WGS) entry which is preliminary data.</text>
</comment>
<protein>
    <submittedName>
        <fullName evidence="10">Lipoprotein-releasing system permease protein</fullName>
    </submittedName>
</protein>
<dbReference type="PATRIC" id="fig|1305737.6.peg.204"/>
<reference evidence="10 11" key="1">
    <citation type="submission" date="2015-09" db="EMBL/GenBank/DDBJ databases">
        <title>Identification and resolution of microdiversity through metagenomic sequencing of parallel consortia.</title>
        <authorList>
            <person name="Nelson W.C."/>
            <person name="Romine M.F."/>
            <person name="Lindemann S.R."/>
        </authorList>
    </citation>
    <scope>NUCLEOTIDE SEQUENCE [LARGE SCALE GENOMIC DNA]</scope>
    <source>
        <strain evidence="10">HL-49</strain>
    </source>
</reference>
<keyword evidence="10" id="KW-0449">Lipoprotein</keyword>
<evidence type="ECO:0000259" key="9">
    <source>
        <dbReference type="Pfam" id="PF12704"/>
    </source>
</evidence>
<dbReference type="STRING" id="1305737.GCA_000526355_02666"/>
<dbReference type="GO" id="GO:0098797">
    <property type="term" value="C:plasma membrane protein complex"/>
    <property type="evidence" value="ECO:0007669"/>
    <property type="project" value="TreeGrafter"/>
</dbReference>
<dbReference type="Proteomes" id="UP000050421">
    <property type="component" value="Unassembled WGS sequence"/>
</dbReference>
<proteinExistence type="inferred from homology"/>
<dbReference type="InterPro" id="IPR003838">
    <property type="entry name" value="ABC3_permease_C"/>
</dbReference>
<dbReference type="AlphaFoldDB" id="A0A0P8A3N4"/>
<evidence type="ECO:0000256" key="1">
    <source>
        <dbReference type="ARBA" id="ARBA00004651"/>
    </source>
</evidence>
<evidence type="ECO:0000256" key="7">
    <source>
        <dbReference type="SAM" id="Phobius"/>
    </source>
</evidence>
<accession>A0A0P8A3N4</accession>
<feature type="transmembrane region" description="Helical" evidence="7">
    <location>
        <begin position="328"/>
        <end position="349"/>
    </location>
</feature>
<feature type="transmembrane region" description="Helical" evidence="7">
    <location>
        <begin position="377"/>
        <end position="393"/>
    </location>
</feature>
<feature type="domain" description="MacB-like periplasmic core" evidence="9">
    <location>
        <begin position="25"/>
        <end position="151"/>
    </location>
</feature>
<keyword evidence="4 7" id="KW-0812">Transmembrane</keyword>
<gene>
    <name evidence="10" type="primary">lolC-2</name>
    <name evidence="10" type="ORF">HLUCCX10_16045</name>
</gene>
<keyword evidence="5 7" id="KW-1133">Transmembrane helix</keyword>
<comment type="subcellular location">
    <subcellularLocation>
        <location evidence="1">Cell membrane</location>
        <topology evidence="1">Multi-pass membrane protein</topology>
    </subcellularLocation>
</comment>
<feature type="transmembrane region" description="Helical" evidence="7">
    <location>
        <begin position="20"/>
        <end position="46"/>
    </location>
</feature>
<evidence type="ECO:0000259" key="8">
    <source>
        <dbReference type="Pfam" id="PF02687"/>
    </source>
</evidence>
<feature type="domain" description="ABC3 transporter permease C-terminal" evidence="8">
    <location>
        <begin position="281"/>
        <end position="401"/>
    </location>
</feature>
<evidence type="ECO:0000256" key="2">
    <source>
        <dbReference type="ARBA" id="ARBA00005236"/>
    </source>
</evidence>
<dbReference type="Pfam" id="PF02687">
    <property type="entry name" value="FtsX"/>
    <property type="match status" value="1"/>
</dbReference>
<dbReference type="EMBL" id="LJXT01000136">
    <property type="protein sequence ID" value="KPQ09875.1"/>
    <property type="molecule type" value="Genomic_DNA"/>
</dbReference>
<dbReference type="GO" id="GO:0044874">
    <property type="term" value="P:lipoprotein localization to outer membrane"/>
    <property type="evidence" value="ECO:0007669"/>
    <property type="project" value="TreeGrafter"/>
</dbReference>
<name>A0A0P8A3N4_9BACT</name>
<sequence>MNLSYFIAARYFRSKKKRNFITVLSTISMIGVAVGTMALVIVMSVFNGLEDLIRGLFASFDAELKVEAVLGKSFEVDSLWLDGIQNVEGVAVLTEVIEDNALLDYNGNQLVATIKGVSDNFLEQDRFSRGYFWGDTTLGNDLRPGAIMGRGVGFFLSVNLKDVNVPLKVFYPKAPRSAATLNPNQLYSSASLEPVAFFSVERQFDDEYVIAPLKFTRELLNYGNKRTSLEIKISDGYSIDEVQENLKAHLGSDFSVKNTDEQHAGLLRTVKLEKLFVFLTLSFILAIASFNIFFSLSMLAIEKKKDIAMLKALGAKDKLIQEIFLKQGAMIAVVGAAIGLVLGFAIVWLQESFGLVSLGIASAVVDAYPVRMVWTDFAWITVVVILITLVASWRPAWIASRVKTTDEL</sequence>
<keyword evidence="6 7" id="KW-0472">Membrane</keyword>
<dbReference type="InterPro" id="IPR025857">
    <property type="entry name" value="MacB_PCD"/>
</dbReference>
<dbReference type="PANTHER" id="PTHR30489">
    <property type="entry name" value="LIPOPROTEIN-RELEASING SYSTEM TRANSMEMBRANE PROTEIN LOLE"/>
    <property type="match status" value="1"/>
</dbReference>
<keyword evidence="3" id="KW-1003">Cell membrane</keyword>
<evidence type="ECO:0000313" key="10">
    <source>
        <dbReference type="EMBL" id="KPQ09875.1"/>
    </source>
</evidence>
<evidence type="ECO:0000313" key="11">
    <source>
        <dbReference type="Proteomes" id="UP000050421"/>
    </source>
</evidence>
<feature type="transmembrane region" description="Helical" evidence="7">
    <location>
        <begin position="275"/>
        <end position="301"/>
    </location>
</feature>
<dbReference type="eggNOG" id="COG4591">
    <property type="taxonomic scope" value="Bacteria"/>
</dbReference>
<organism evidence="10 11">
    <name type="scientific">Algoriphagus marincola HL-49</name>
    <dbReference type="NCBI Taxonomy" id="1305737"/>
    <lineage>
        <taxon>Bacteria</taxon>
        <taxon>Pseudomonadati</taxon>
        <taxon>Bacteroidota</taxon>
        <taxon>Cytophagia</taxon>
        <taxon>Cytophagales</taxon>
        <taxon>Cyclobacteriaceae</taxon>
        <taxon>Algoriphagus</taxon>
    </lineage>
</organism>
<evidence type="ECO:0000256" key="5">
    <source>
        <dbReference type="ARBA" id="ARBA00022989"/>
    </source>
</evidence>
<evidence type="ECO:0000256" key="4">
    <source>
        <dbReference type="ARBA" id="ARBA00022692"/>
    </source>
</evidence>
<evidence type="ECO:0000256" key="3">
    <source>
        <dbReference type="ARBA" id="ARBA00022475"/>
    </source>
</evidence>
<comment type="similarity">
    <text evidence="2">Belongs to the ABC-4 integral membrane protein family. LolC/E subfamily.</text>
</comment>
<dbReference type="InterPro" id="IPR051447">
    <property type="entry name" value="Lipoprotein-release_system"/>
</dbReference>
<evidence type="ECO:0000256" key="6">
    <source>
        <dbReference type="ARBA" id="ARBA00023136"/>
    </source>
</evidence>
<dbReference type="PANTHER" id="PTHR30489:SF0">
    <property type="entry name" value="LIPOPROTEIN-RELEASING SYSTEM TRANSMEMBRANE PROTEIN LOLE"/>
    <property type="match status" value="1"/>
</dbReference>
<dbReference type="Pfam" id="PF12704">
    <property type="entry name" value="MacB_PCD"/>
    <property type="match status" value="1"/>
</dbReference>